<feature type="region of interest" description="Disordered" evidence="1">
    <location>
        <begin position="2109"/>
        <end position="2178"/>
    </location>
</feature>
<feature type="compositionally biased region" description="Low complexity" evidence="1">
    <location>
        <begin position="2783"/>
        <end position="2794"/>
    </location>
</feature>
<dbReference type="InterPro" id="IPR001245">
    <property type="entry name" value="Ser-Thr/Tyr_kinase_cat_dom"/>
</dbReference>
<feature type="compositionally biased region" description="Low complexity" evidence="1">
    <location>
        <begin position="1052"/>
        <end position="1076"/>
    </location>
</feature>
<feature type="compositionally biased region" description="Gly residues" evidence="1">
    <location>
        <begin position="4396"/>
        <end position="4405"/>
    </location>
</feature>
<feature type="compositionally biased region" description="Gly residues" evidence="1">
    <location>
        <begin position="2836"/>
        <end position="2847"/>
    </location>
</feature>
<dbReference type="EMBL" id="JAEHOD010000024">
    <property type="protein sequence ID" value="KAG2446993.1"/>
    <property type="molecule type" value="Genomic_DNA"/>
</dbReference>
<feature type="region of interest" description="Disordered" evidence="1">
    <location>
        <begin position="4578"/>
        <end position="4614"/>
    </location>
</feature>
<feature type="transmembrane region" description="Helical" evidence="2">
    <location>
        <begin position="4430"/>
        <end position="4457"/>
    </location>
</feature>
<evidence type="ECO:0000256" key="1">
    <source>
        <dbReference type="SAM" id="MobiDB-lite"/>
    </source>
</evidence>
<dbReference type="Pfam" id="PF07714">
    <property type="entry name" value="PK_Tyr_Ser-Thr"/>
    <property type="match status" value="2"/>
</dbReference>
<feature type="compositionally biased region" description="Low complexity" evidence="1">
    <location>
        <begin position="5070"/>
        <end position="5082"/>
    </location>
</feature>
<feature type="compositionally biased region" description="Low complexity" evidence="1">
    <location>
        <begin position="2118"/>
        <end position="2147"/>
    </location>
</feature>
<feature type="domain" description="Protein kinase" evidence="3">
    <location>
        <begin position="2914"/>
        <end position="3281"/>
    </location>
</feature>
<feature type="compositionally biased region" description="Low complexity" evidence="1">
    <location>
        <begin position="3548"/>
        <end position="3584"/>
    </location>
</feature>
<feature type="region of interest" description="Disordered" evidence="1">
    <location>
        <begin position="4656"/>
        <end position="4682"/>
    </location>
</feature>
<keyword evidence="2" id="KW-0812">Transmembrane</keyword>
<feature type="region of interest" description="Disordered" evidence="1">
    <location>
        <begin position="2037"/>
        <end position="2059"/>
    </location>
</feature>
<dbReference type="PROSITE" id="PS00109">
    <property type="entry name" value="PROTEIN_KINASE_TYR"/>
    <property type="match status" value="2"/>
</dbReference>
<feature type="compositionally biased region" description="Low complexity" evidence="1">
    <location>
        <begin position="3520"/>
        <end position="3535"/>
    </location>
</feature>
<keyword evidence="2" id="KW-1133">Transmembrane helix</keyword>
<feature type="region of interest" description="Disordered" evidence="1">
    <location>
        <begin position="2636"/>
        <end position="2667"/>
    </location>
</feature>
<feature type="region of interest" description="Disordered" evidence="1">
    <location>
        <begin position="5070"/>
        <end position="5122"/>
    </location>
</feature>
<dbReference type="OrthoDB" id="10667879at2759"/>
<feature type="compositionally biased region" description="Low complexity" evidence="1">
    <location>
        <begin position="4656"/>
        <end position="4668"/>
    </location>
</feature>
<gene>
    <name evidence="4" type="ORF">HYH02_008147</name>
</gene>
<feature type="region of interest" description="Disordered" evidence="1">
    <location>
        <begin position="3513"/>
        <end position="3584"/>
    </location>
</feature>
<feature type="compositionally biased region" description="Polar residues" evidence="1">
    <location>
        <begin position="2417"/>
        <end position="2426"/>
    </location>
</feature>
<feature type="compositionally biased region" description="Low complexity" evidence="1">
    <location>
        <begin position="4376"/>
        <end position="4395"/>
    </location>
</feature>
<feature type="region of interest" description="Disordered" evidence="1">
    <location>
        <begin position="4004"/>
        <end position="4035"/>
    </location>
</feature>
<proteinExistence type="predicted"/>
<feature type="compositionally biased region" description="Low complexity" evidence="1">
    <location>
        <begin position="1089"/>
        <end position="1110"/>
    </location>
</feature>
<feature type="region of interest" description="Disordered" evidence="1">
    <location>
        <begin position="3271"/>
        <end position="3311"/>
    </location>
</feature>
<feature type="compositionally biased region" description="Low complexity" evidence="1">
    <location>
        <begin position="5105"/>
        <end position="5118"/>
    </location>
</feature>
<evidence type="ECO:0000259" key="3">
    <source>
        <dbReference type="PROSITE" id="PS50011"/>
    </source>
</evidence>
<dbReference type="InterPro" id="IPR051681">
    <property type="entry name" value="Ser/Thr_Kinases-Pseudokinases"/>
</dbReference>
<dbReference type="PANTHER" id="PTHR44329:SF214">
    <property type="entry name" value="PROTEIN KINASE DOMAIN-CONTAINING PROTEIN"/>
    <property type="match status" value="1"/>
</dbReference>
<feature type="region of interest" description="Disordered" evidence="1">
    <location>
        <begin position="2415"/>
        <end position="2448"/>
    </location>
</feature>
<accession>A0A836B4A2</accession>
<protein>
    <recommendedName>
        <fullName evidence="3">Protein kinase domain-containing protein</fullName>
    </recommendedName>
</protein>
<dbReference type="InterPro" id="IPR008266">
    <property type="entry name" value="Tyr_kinase_AS"/>
</dbReference>
<dbReference type="PROSITE" id="PS50011">
    <property type="entry name" value="PROTEIN_KINASE_DOM"/>
    <property type="match status" value="2"/>
</dbReference>
<comment type="caution">
    <text evidence="4">The sequence shown here is derived from an EMBL/GenBank/DDBJ whole genome shotgun (WGS) entry which is preliminary data.</text>
</comment>
<feature type="region of interest" description="Disordered" evidence="1">
    <location>
        <begin position="4317"/>
        <end position="4425"/>
    </location>
</feature>
<reference evidence="4" key="1">
    <citation type="journal article" date="2020" name="bioRxiv">
        <title>Comparative genomics of Chlamydomonas.</title>
        <authorList>
            <person name="Craig R.J."/>
            <person name="Hasan A.R."/>
            <person name="Ness R.W."/>
            <person name="Keightley P.D."/>
        </authorList>
    </citation>
    <scope>NUCLEOTIDE SEQUENCE</scope>
    <source>
        <strain evidence="4">CCAP 11/173</strain>
    </source>
</reference>
<feature type="compositionally biased region" description="Basic and acidic residues" evidence="1">
    <location>
        <begin position="2796"/>
        <end position="2810"/>
    </location>
</feature>
<dbReference type="SUPFAM" id="SSF56112">
    <property type="entry name" value="Protein kinase-like (PK-like)"/>
    <property type="match status" value="2"/>
</dbReference>
<feature type="compositionally biased region" description="Low complexity" evidence="1">
    <location>
        <begin position="4318"/>
        <end position="4338"/>
    </location>
</feature>
<feature type="compositionally biased region" description="Basic and acidic residues" evidence="1">
    <location>
        <begin position="4711"/>
        <end position="4720"/>
    </location>
</feature>
<name>A0A836B4A2_9CHLO</name>
<feature type="region of interest" description="Disordered" evidence="1">
    <location>
        <begin position="1052"/>
        <end position="1110"/>
    </location>
</feature>
<feature type="compositionally biased region" description="Low complexity" evidence="1">
    <location>
        <begin position="2636"/>
        <end position="2650"/>
    </location>
</feature>
<feature type="compositionally biased region" description="Low complexity" evidence="1">
    <location>
        <begin position="739"/>
        <end position="764"/>
    </location>
</feature>
<dbReference type="Proteomes" id="UP000613740">
    <property type="component" value="Unassembled WGS sequence"/>
</dbReference>
<feature type="domain" description="Protein kinase" evidence="3">
    <location>
        <begin position="5298"/>
        <end position="5661"/>
    </location>
</feature>
<evidence type="ECO:0000313" key="5">
    <source>
        <dbReference type="Proteomes" id="UP000613740"/>
    </source>
</evidence>
<dbReference type="GO" id="GO:0005524">
    <property type="term" value="F:ATP binding"/>
    <property type="evidence" value="ECO:0007669"/>
    <property type="project" value="InterPro"/>
</dbReference>
<dbReference type="InterPro" id="IPR011009">
    <property type="entry name" value="Kinase-like_dom_sf"/>
</dbReference>
<feature type="region of interest" description="Disordered" evidence="1">
    <location>
        <begin position="2264"/>
        <end position="2324"/>
    </location>
</feature>
<feature type="compositionally biased region" description="Polar residues" evidence="1">
    <location>
        <begin position="812"/>
        <end position="826"/>
    </location>
</feature>
<feature type="region of interest" description="Disordered" evidence="1">
    <location>
        <begin position="739"/>
        <end position="846"/>
    </location>
</feature>
<dbReference type="PANTHER" id="PTHR44329">
    <property type="entry name" value="SERINE/THREONINE-PROTEIN KINASE TNNI3K-RELATED"/>
    <property type="match status" value="1"/>
</dbReference>
<feature type="compositionally biased region" description="Basic and acidic residues" evidence="1">
    <location>
        <begin position="2161"/>
        <end position="2171"/>
    </location>
</feature>
<keyword evidence="5" id="KW-1185">Reference proteome</keyword>
<feature type="compositionally biased region" description="Low complexity" evidence="1">
    <location>
        <begin position="1962"/>
        <end position="1976"/>
    </location>
</feature>
<evidence type="ECO:0000313" key="4">
    <source>
        <dbReference type="EMBL" id="KAG2446993.1"/>
    </source>
</evidence>
<feature type="compositionally biased region" description="Low complexity" evidence="1">
    <location>
        <begin position="508"/>
        <end position="533"/>
    </location>
</feature>
<dbReference type="InterPro" id="IPR000719">
    <property type="entry name" value="Prot_kinase_dom"/>
</dbReference>
<keyword evidence="2" id="KW-0472">Membrane</keyword>
<feature type="compositionally biased region" description="Low complexity" evidence="1">
    <location>
        <begin position="1632"/>
        <end position="1643"/>
    </location>
</feature>
<dbReference type="GO" id="GO:0004674">
    <property type="term" value="F:protein serine/threonine kinase activity"/>
    <property type="evidence" value="ECO:0007669"/>
    <property type="project" value="TreeGrafter"/>
</dbReference>
<feature type="region of interest" description="Disordered" evidence="1">
    <location>
        <begin position="5379"/>
        <end position="5405"/>
    </location>
</feature>
<feature type="region of interest" description="Disordered" evidence="1">
    <location>
        <begin position="1895"/>
        <end position="1981"/>
    </location>
</feature>
<feature type="compositionally biased region" description="Low complexity" evidence="1">
    <location>
        <begin position="1332"/>
        <end position="1372"/>
    </location>
</feature>
<feature type="transmembrane region" description="Helical" evidence="2">
    <location>
        <begin position="4464"/>
        <end position="4481"/>
    </location>
</feature>
<feature type="compositionally biased region" description="Gly residues" evidence="1">
    <location>
        <begin position="1620"/>
        <end position="1631"/>
    </location>
</feature>
<feature type="region of interest" description="Disordered" evidence="1">
    <location>
        <begin position="4706"/>
        <end position="4730"/>
    </location>
</feature>
<feature type="compositionally biased region" description="Low complexity" evidence="1">
    <location>
        <begin position="1926"/>
        <end position="1940"/>
    </location>
</feature>
<feature type="region of interest" description="Disordered" evidence="1">
    <location>
        <begin position="1331"/>
        <end position="1391"/>
    </location>
</feature>
<sequence length="5677" mass="567485">MSNVFIVPPGGSVTLQRMRLTGAVLPTAPYPLPPASFLALSAFQLPAARTQQQQPPLTLVDVEVVTPSCVALSLHQDFACRAAPSPNFSVSPGSLTVHRLVTPSASLTNVRLSCSGAAPAPPPPCLAEVASSGDEFMAALRNVQTTVNATLAAAAVTGAAVDPTLAHVYISDNIVLVPPPPAARPAPIALSNLKLRVYGAPGAATQVDLARSVDLVTLLQQTNVQVHNLTLRNPVTGPVRLYPTTLLRSAIWTFNFARSLFGARGDPALLLQNVTITGVPRDELVMLIADMTATNDTAEALARLASCRCVERNPVFSGYSGAVELPEDLAAAPTMVIERAASRGSREVLQGVRVQAAALAAGAASTGSGGASGDGGDTAVACSFPVPPSQSLCGLMIPEGVARAPPTFQMSGLSTVTGSRVTPYDFNTSFASKYAAALSARVSYLVPYRNASDVPQTGEQPGPDYAVITSPLTIVGEALGESAATTAPSVLDLRRSKRVGGPQPANDTSGSSTSPSSASSTTAPAPRSAATRGLPLIQLQRGTNGSLTLRGLALTGLPTAAVMETEAADGTVTRVPSTQGLPAALANFTSCIWALDFDRAGAATGGSGSGGGDGRAAGLPYVFLDGVTLVVPPPELRLLAWALAARPEELAAAVPGDSGLAAQLAALAAGSTLLPGGQQGQAAAGNGSLAFATISWCGLRGRRVTLTSQPLALGPVPSDASAELAVVYAEAAAQPEPLALPFSPLDSRSPVPSPARAQPSPAAPGGNARRSPPASTTRRHPPPQRRSPPASGKRDVISLQPGRQAVFPSGRVTWSSTPRVPQTKNCTGPPVGGNSSSSSSSSGLVWDGNTGCGSSAGSSDAAAANAETATVDLSGLSRVFAVPPGGSLTLQRLRLTGAVLPTAPYPLPPASFLALSAFQLPAARTQQPQPPLTLVDVEVVTPSCVALSLHQDFACRAAPSPNFSVSPGSLTVHRLVTPSASLTNVRLSCSGAVPAPWPCLAEVVSSGPQLHANIRAMQVHATAFIEQFGAAVAAPVYLYLNASRLPLRDQLPQQPQRTETQQPLDWQPPQQPRPAQDAVALGATTSSDSSSSSSRPALQQQQPQQARQQLPLQAPAAPIVLDQMRVTIAGPPDRGTELDLEGTGGMFVMNPGSQMVLQSLTIRNPPVGPLEFNPYSLLRLPLWTWSLNRRVLGWTIDPALLVRDVTVRDVPPEEVAMYYMDVIETRSDLIYLPVATLIPPELLPCTCLYRNDIFTTLQSSQVMPGHGNWSRSGVSAAAIVFDRLSSRSDTTLYLNVTVEPVLLPQAQQPPQMPSAPPSPSAPPARQLRELLQQQQQHASGGASSAAVMAAATGDASRDAQGGDAGSTTAGDAAEQDDGGGADSSGVPPGSLSHEQWLQLRLWQVQQQVQQSPSGCSTAAQPATPSLLCQLSGAGTLPLPAGAAAVLPAAAAYPFPWQLHARKMAPYYMVSDVLNFARETIGAAPTLALTSTLTVTVGRGVWAGLIAAALYNPLSPSPAPSSSVSSSAAAAAAAPSPQVADASSSMPLVRTPAVIIGSPVAQVVLSLNGLTDVVGVDGPHGSLVLRQITLLGLAAAPRRAAISSGGGRPSTGSWPPATAGGSDGSSSSGGGAPAAAAGPDTSPAVPGALSEQELELLEGLVGQIGAIRSDQPAQLLNSRRLLRGSASEHYLPAVNAARQAPSYRRLTQRRWLQVGNGTSTPPAAYDDTQGLPAALANFTSCIWALDFDRAAAAATGGGGGGDGRAAGLPYVFLDGVTLVVPPPELRLLAWALAARPEELAAAVPSDSGLAAQLSALAAGSILATPLADGGSGAQTPRTLVLQQMRWCGVLGRNVTLTSEVPDIQSVIPFMQKYLQSPPALLLPAVTPRQALDGAAAGGVSTANSSSGAGDQLAEGGSGEDSPWRPVLLPSPAAAALAGASAKQPPPPEAAAGNVPSLQPTLPGSGVSAAAAAGAGSNSSGGPGTAAWVVPVAAACAGTIVAALLAAVAVVIVRQHRQRGAVGLPFTTFGKRRYAKHTGTDTTAAGMPPAGDRSSSSGFSTGHLPACDDGARGWAAAGLLKLHVAAVANGSASGLVSNAVAGGAGGAAGYMGKRPPPHLPRLLQPSHTPAAASAAAAAPGGAASAPAGGHKAHTKCSGSMFHSDGDSSSRVDDMGSSSGCCKPPTIITTATSSLGSGATAARAAADSRTAHVHGLSADHSVGVADVASVTSCQQAAAPPPAAGAEATAGAGSEVAMAATAGSAAAAAAGGSSEPPGQHSSTADSSYARAAATPVQSLAWSSAGTGGGSNGPGSASRGLAAVQPSSAPQHDTVDVALLLDDGTGAHTGPGVLTGVSVAVLSAATSPQVQAAMSGEAAAGAGPASVAHQPQREADAFIGSGSFSTGPGALTMAVVDVASAPGSSGQSQPDTHGGLGDAAERLPPPVRARPTAVRVQPATSVRRAASSGRLAALLVAESGPQPLATPIQARCSNVARAASLAEPIAGCAACLMVAAPASEGGMRQAPCPDGSSSSASSGVMSDLLMAPMASGGGSAGGGGSSLLLAPLWGFERSAVDARASADHGALAAAADEIDMAGAGSAAAGATGGAGAAGGGSLPFVPGRRPYGTATADLAELAAPGAGAGRSVRSGGSEATGARTAANQHDQQQHQQQLPFARRNSLMVPLLAAMHRDFRLKQESLMGWDSQFAQQPQRPSSLGLEGVTHASTSIGCKLQQEPCQRGPEPLAVGAANAAPASGVAGYRVALLRGAGRQAGRHSGCSSKEHSALLLTGGSSSGTTEHLPRNVEGAERRAVADARGGGAWAGATPGPVSNAEAPSSSAGGGSVAAGRGAGPTDSTRPAAKQGPEDAGWRKAVGDISGVQAGTAAASTEAAPTASQGAAAQAWQPEQIQQLLPDGQLVLTGELGRGAQGVVYRGLWRGLDVAVKSTLLQRARGPAAGRGGAGADSDPRIRQAILEAAISASVSHPHVVATYTYMLQQLGEEPAEGTADGASSAWHGSGGSGIEVWKLTLVQELCDCNSLRRCLEQRRLPLAAGATADAALPQAQALPALHVVLGVALHVARGLEHLHSRGIVHGDVSSSNVLLQRESRGGTLNTTNAAGGSGGPSPAFTSARPYGFVAKVCDFGLSGRLNAALHETHLSGPARRCSAYSAPELVRHGRSSPAGDVYAFAVVLWELAWGAPLPALLARPEGAAVAAWLADQATAPPADVRALPPGLLQWPASVPQGIVELVSGYVISLQPGLQAVLPARRVTWSGTPRVVPNPRAPGTSNCTGPPVSDNSSSSSSSSSGLVWDGNTGCGSSAGSSDAAAAETATVDLSGLSRVFAVPPGGSLTLQRLRLTGAVLPTAPYPLPPASFLALSAFQLPAARTQQPQPPLTLVDVEVVTPSCVALSLHQDFACRAAPSPNFSVSPGSLTVHRLVTPSASLTNVRLSCSGAVPAPWPCLAEVVSSGQQLRLQVAQMQAQATAAITQFGMQAGTQPCHVLLLKDITLMVSGESERDVGRQQPSLIPQQQPQSQLPTVAAGAPPASAESSSSISISTSTSSSSTSTSTSSSSSSNSSTNSTDTSNSNLISPGAAAAAAAAGTAAPTQIELTAIRLVITGGAADGSTQLDLAGSTSLMSVSPTTASVELRRLTLTNLPVGPLEVSPFAFFRLPLWTFSFSRRLLGVMGPPQLVLRDVAVAGLPADELAMYFVDSTYFVPWSVPFGRVTDLYIPPDLLPCATLYNNDLFIPPMGGRAVPGSNAMRIVSSSSRSERIQLFNVTLFPQAAAGLAAAPVAAQQAAQPQQPAWAGGSPPLCPPVAATVSTAAAAGAAAVASAPLPLAQLLAPEGMAAAAVALAAGITPGGGNGGGDASGQQAQLPPPWKLKFRVTPPYNLTPSALDFPEEPTSSMPTISFTAPLTRLEIPGLIPELPGFQPLTLAVIGRPVVLLGSPYRPIALSLEAMGFPIAALRGRAASLTLRHLVLLGLAPAPTQAHVDAALLAGSRTSTDGGSSGGGGTGSPNSSNATGGTSAASGRRALRSTAVAAAAAGAGASSSSGMHQQPRQSRWWGKRGLQQQAAPLVPPSPTFAPSQQSLTLPLVTTAGTRLWDAVGAPRAAQPTPTQGLSQAMTNFTSCLWFLTFDRVAAASWALNSSSVSADGTSSSSRIGGLDRETDFSDLLPYVFLDGVTLVVPPPELRLLAWALAARPEELAAAVPGDAGLAAQLAALAAGSVVSNASASVLTFSRYRWCGFHGRNVTLTTALPDLGPALKGVVSLPQTPTMPVVLKGTGADGAPAAVSAPGPAPVATVVIGGGKADTTAGSVGSAGGSASENGQASAAAPPVPSSGAPGGQNEGRSRPVLFPAVSRPATDSPPQPQTSPQSQTPGPKSTLTAADMAGAGGSGGTEGTEGTAGESSSSSSPPSDASSALPTWGIALASLGAAAAVLCLLGLALAAALWLQQRRNRRAAAAAAACLAAMPTPVLHKGTSFTDADAVRGGGPVEPCRTVDGMRQQGPGGTKSCISSSCQVRAGVGAGGFAAHGLQDASSSGGIVAGTSGNGASGSTRSLGNTSTTTAHTAVGTNRQQEQAHEAPVAAEASSDGSGGLQGNGAAVPLAALPPPPQLPPVNAAMITSTAAAAATCMLVLRAAAVDGVIAVQGGAADSSSSSSAGRQVDGGHRSGGPAGASAALVAASATATAGVAVSAAAAQSDGKSGAEHSDGQRRGTALHPPQQPALLSIPAVARSLGSSADILHKHRGAGRGAAALQVPPPAVATAAMSTKAPSLGRLSAVGVGAASGSDGGSLGLTGVGTTAEGGSSLLLAPLWMFSRRGAGGDGGGGGGAGGAVAGGLLGMDMEAVGSAVYSDDDAGTNSSDASSALQLDAPVSVRRAAAALRVRNGSAATTAAHRLRGGGGGGGYGSGGGAAALGGAVVASSRRSAAPRWGGLKADGGQPAALRSASSGEGRLRSGVLTTAMQNIYRDFGELREHVFRSMAHTTDSFAVHRRSSLGLAVTSGLLLGSDDAAAGLQPSSRPGSTAPGLWVLEEEAREARLEGALVLQAAAAAETNAAAAEEQAAAAAPAPSAAGDVQSSPLPRLVQEQQRRRRQRSPPSSVARQQPQASGHLVQGAALRVAGARSPAGDAATAGAATLVPASTATPAATAAGACGSSASPFRDPGQGIHVVLPAASAGNLAAAEAAMSMSCSSESANVGTAAAAATASATHGPGALAAVAQRTSASSAGSRNALERADKFAGVPSLACVGAEPGNSAAAVDAPVKAPAATEAMIDAAVARGSLLPDGQLMVVCELGRGAQGVVYRGLWRGLDVAVKSTLLQRARGPAGGRGGAGADSDPRIRQAILEAAISASVSHPHVVATYTYMLQQLGEEPPPPAEGTVGRNRSRSSRARDGSDGSVEVWKLTLVQELCDCNSLRRCLEQRRLPLAAGAAADAALTQPQALPALHVVLGVALHVARGLEHLHSRGIVHGDVSSSNVLLQRESRGGTLNTTNTAGGTGGPSPAFTSARPYGFVARVCDFGLSGRLNAALHETHLSGPARRCSAYSAPELVRHGRSSPAGDVYAFAVVLWELAWGAPLPALLARPEGAAVAAWLADQATAPPADVRALPPGLLQWPASVPPVYVALAVECLRESVSKRPSSHEVAVRLQLMQQTQLPRLASSTAVGS</sequence>
<organism evidence="4 5">
    <name type="scientific">Chlamydomonas schloesseri</name>
    <dbReference type="NCBI Taxonomy" id="2026947"/>
    <lineage>
        <taxon>Eukaryota</taxon>
        <taxon>Viridiplantae</taxon>
        <taxon>Chlorophyta</taxon>
        <taxon>core chlorophytes</taxon>
        <taxon>Chlorophyceae</taxon>
        <taxon>CS clade</taxon>
        <taxon>Chlamydomonadales</taxon>
        <taxon>Chlamydomonadaceae</taxon>
        <taxon>Chlamydomonas</taxon>
    </lineage>
</organism>
<feature type="region of interest" description="Disordered" evidence="1">
    <location>
        <begin position="2768"/>
        <end position="2866"/>
    </location>
</feature>
<feature type="region of interest" description="Disordered" evidence="1">
    <location>
        <begin position="4940"/>
        <end position="4960"/>
    </location>
</feature>
<dbReference type="Gene3D" id="1.10.510.10">
    <property type="entry name" value="Transferase(Phosphotransferase) domain 1"/>
    <property type="match status" value="2"/>
</dbReference>
<evidence type="ECO:0000256" key="2">
    <source>
        <dbReference type="SAM" id="Phobius"/>
    </source>
</evidence>
<feature type="region of interest" description="Disordered" evidence="1">
    <location>
        <begin position="1600"/>
        <end position="1645"/>
    </location>
</feature>
<feature type="region of interest" description="Disordered" evidence="1">
    <location>
        <begin position="4048"/>
        <end position="4077"/>
    </location>
</feature>
<feature type="compositionally biased region" description="Low complexity" evidence="1">
    <location>
        <begin position="4018"/>
        <end position="4035"/>
    </location>
</feature>
<feature type="region of interest" description="Disordered" evidence="1">
    <location>
        <begin position="486"/>
        <end position="534"/>
    </location>
</feature>
<dbReference type="Gene3D" id="3.30.200.20">
    <property type="entry name" value="Phosphorylase Kinase, domain 1"/>
    <property type="match status" value="2"/>
</dbReference>
<feature type="compositionally biased region" description="Low complexity" evidence="1">
    <location>
        <begin position="4406"/>
        <end position="4425"/>
    </location>
</feature>